<feature type="transmembrane region" description="Helical" evidence="6">
    <location>
        <begin position="265"/>
        <end position="283"/>
    </location>
</feature>
<dbReference type="SUPFAM" id="SSF103481">
    <property type="entry name" value="Multidrug resistance efflux transporter EmrE"/>
    <property type="match status" value="2"/>
</dbReference>
<feature type="transmembrane region" description="Helical" evidence="6">
    <location>
        <begin position="63"/>
        <end position="84"/>
    </location>
</feature>
<gene>
    <name evidence="8" type="ORF">GKO32_28445</name>
</gene>
<feature type="transmembrane region" description="Helical" evidence="6">
    <location>
        <begin position="209"/>
        <end position="230"/>
    </location>
</feature>
<feature type="transmembrane region" description="Helical" evidence="6">
    <location>
        <begin position="123"/>
        <end position="141"/>
    </location>
</feature>
<evidence type="ECO:0000259" key="7">
    <source>
        <dbReference type="Pfam" id="PF00892"/>
    </source>
</evidence>
<dbReference type="InterPro" id="IPR000620">
    <property type="entry name" value="EamA_dom"/>
</dbReference>
<dbReference type="InterPro" id="IPR037185">
    <property type="entry name" value="EmrE-like"/>
</dbReference>
<dbReference type="OrthoDB" id="5242975at2"/>
<feature type="domain" description="EamA" evidence="7">
    <location>
        <begin position="149"/>
        <end position="281"/>
    </location>
</feature>
<feature type="transmembrane region" description="Helical" evidence="6">
    <location>
        <begin position="237"/>
        <end position="259"/>
    </location>
</feature>
<evidence type="ECO:0000256" key="4">
    <source>
        <dbReference type="ARBA" id="ARBA00022989"/>
    </source>
</evidence>
<evidence type="ECO:0000256" key="1">
    <source>
        <dbReference type="ARBA" id="ARBA00004141"/>
    </source>
</evidence>
<organism evidence="8 9">
    <name type="scientific">Amycolatopsis pithecellobii</name>
    <dbReference type="NCBI Taxonomy" id="664692"/>
    <lineage>
        <taxon>Bacteria</taxon>
        <taxon>Bacillati</taxon>
        <taxon>Actinomycetota</taxon>
        <taxon>Actinomycetes</taxon>
        <taxon>Pseudonocardiales</taxon>
        <taxon>Pseudonocardiaceae</taxon>
        <taxon>Amycolatopsis</taxon>
    </lineage>
</organism>
<dbReference type="AlphaFoldDB" id="A0A6N7Z8C4"/>
<protein>
    <submittedName>
        <fullName evidence="8">EamA family transporter</fullName>
    </submittedName>
</protein>
<feature type="transmembrane region" description="Helical" evidence="6">
    <location>
        <begin position="90"/>
        <end position="111"/>
    </location>
</feature>
<evidence type="ECO:0000313" key="8">
    <source>
        <dbReference type="EMBL" id="MTD57881.1"/>
    </source>
</evidence>
<dbReference type="InterPro" id="IPR050638">
    <property type="entry name" value="AA-Vitamin_Transporters"/>
</dbReference>
<evidence type="ECO:0000313" key="9">
    <source>
        <dbReference type="Proteomes" id="UP000440096"/>
    </source>
</evidence>
<comment type="similarity">
    <text evidence="2">Belongs to the EamA transporter family.</text>
</comment>
<evidence type="ECO:0000256" key="6">
    <source>
        <dbReference type="SAM" id="Phobius"/>
    </source>
</evidence>
<dbReference type="Proteomes" id="UP000440096">
    <property type="component" value="Unassembled WGS sequence"/>
</dbReference>
<feature type="transmembrane region" description="Helical" evidence="6">
    <location>
        <begin position="147"/>
        <end position="167"/>
    </location>
</feature>
<keyword evidence="4 6" id="KW-1133">Transmembrane helix</keyword>
<sequence length="300" mass="30640">MTGPSALRFLLVAALGGASFPSVRVALEGLSPAQLVFGRVLLGAAVVLVIAWMRGAALPRGRIWGHVIVAAMLGNVLPFTLLSWGERTTGAGIAGVLVGSTPLLTLVLTALALPAEPATRRKVAGMLVAFLGVVVLINPWHTAFGSLGGQVACLGAALSYAAYFFYVRKCLTPRGLAPLSLIAGQLSVAAVLEAPAALLLGAAAPHLTARVVAGMLVLGLLCTGLGYVQLFRLIGEVGAATASAVNYLEPLFAVVLSVSLLGEPVTWNMIAGGLVLFAGVAYAENRIGTPPRSGLSEESV</sequence>
<dbReference type="PANTHER" id="PTHR32322">
    <property type="entry name" value="INNER MEMBRANE TRANSPORTER"/>
    <property type="match status" value="1"/>
</dbReference>
<dbReference type="EMBL" id="WMBA01000055">
    <property type="protein sequence ID" value="MTD57881.1"/>
    <property type="molecule type" value="Genomic_DNA"/>
</dbReference>
<comment type="subcellular location">
    <subcellularLocation>
        <location evidence="1">Membrane</location>
        <topology evidence="1">Multi-pass membrane protein</topology>
    </subcellularLocation>
</comment>
<feature type="domain" description="EamA" evidence="7">
    <location>
        <begin position="9"/>
        <end position="137"/>
    </location>
</feature>
<evidence type="ECO:0000256" key="2">
    <source>
        <dbReference type="ARBA" id="ARBA00007362"/>
    </source>
</evidence>
<dbReference type="PANTHER" id="PTHR32322:SF9">
    <property type="entry name" value="AMINO-ACID METABOLITE EFFLUX PUMP-RELATED"/>
    <property type="match status" value="1"/>
</dbReference>
<dbReference type="Pfam" id="PF00892">
    <property type="entry name" value="EamA"/>
    <property type="match status" value="2"/>
</dbReference>
<proteinExistence type="inferred from homology"/>
<dbReference type="Gene3D" id="1.10.3730.20">
    <property type="match status" value="1"/>
</dbReference>
<keyword evidence="9" id="KW-1185">Reference proteome</keyword>
<accession>A0A6N7Z8C4</accession>
<name>A0A6N7Z8C4_9PSEU</name>
<keyword evidence="3 6" id="KW-0812">Transmembrane</keyword>
<evidence type="ECO:0000256" key="3">
    <source>
        <dbReference type="ARBA" id="ARBA00022692"/>
    </source>
</evidence>
<comment type="caution">
    <text evidence="8">The sequence shown here is derived from an EMBL/GenBank/DDBJ whole genome shotgun (WGS) entry which is preliminary data.</text>
</comment>
<feature type="transmembrane region" description="Helical" evidence="6">
    <location>
        <begin position="36"/>
        <end position="56"/>
    </location>
</feature>
<feature type="transmembrane region" description="Helical" evidence="6">
    <location>
        <begin position="179"/>
        <end position="203"/>
    </location>
</feature>
<evidence type="ECO:0000256" key="5">
    <source>
        <dbReference type="ARBA" id="ARBA00023136"/>
    </source>
</evidence>
<dbReference type="GO" id="GO:0016020">
    <property type="term" value="C:membrane"/>
    <property type="evidence" value="ECO:0007669"/>
    <property type="project" value="UniProtKB-SubCell"/>
</dbReference>
<keyword evidence="5 6" id="KW-0472">Membrane</keyword>
<reference evidence="8 9" key="1">
    <citation type="submission" date="2019-11" db="EMBL/GenBank/DDBJ databases">
        <title>Draft genome of Amycolatopsis RM579.</title>
        <authorList>
            <person name="Duangmal K."/>
            <person name="Mingma R."/>
        </authorList>
    </citation>
    <scope>NUCLEOTIDE SEQUENCE [LARGE SCALE GENOMIC DNA]</scope>
    <source>
        <strain evidence="8 9">RM579</strain>
    </source>
</reference>